<protein>
    <submittedName>
        <fullName evidence="1">Uncharacterized protein</fullName>
    </submittedName>
</protein>
<evidence type="ECO:0000313" key="1">
    <source>
        <dbReference type="EMBL" id="MBO8468365.1"/>
    </source>
</evidence>
<dbReference type="AlphaFoldDB" id="A0A9D9NCS5"/>
<evidence type="ECO:0000313" key="2">
    <source>
        <dbReference type="Proteomes" id="UP000810292"/>
    </source>
</evidence>
<reference evidence="1" key="2">
    <citation type="journal article" date="2021" name="PeerJ">
        <title>Extensive microbial diversity within the chicken gut microbiome revealed by metagenomics and culture.</title>
        <authorList>
            <person name="Gilroy R."/>
            <person name="Ravi A."/>
            <person name="Getino M."/>
            <person name="Pursley I."/>
            <person name="Horton D.L."/>
            <person name="Alikhan N.F."/>
            <person name="Baker D."/>
            <person name="Gharbi K."/>
            <person name="Hall N."/>
            <person name="Watson M."/>
            <person name="Adriaenssens E.M."/>
            <person name="Foster-Nyarko E."/>
            <person name="Jarju S."/>
            <person name="Secka A."/>
            <person name="Antonio M."/>
            <person name="Oren A."/>
            <person name="Chaudhuri R.R."/>
            <person name="La Ragione R."/>
            <person name="Hildebrand F."/>
            <person name="Pallen M.J."/>
        </authorList>
    </citation>
    <scope>NUCLEOTIDE SEQUENCE</scope>
    <source>
        <strain evidence="1">14700</strain>
    </source>
</reference>
<comment type="caution">
    <text evidence="1">The sequence shown here is derived from an EMBL/GenBank/DDBJ whole genome shotgun (WGS) entry which is preliminary data.</text>
</comment>
<name>A0A9D9NCS5_9SPIO</name>
<proteinExistence type="predicted"/>
<dbReference type="EMBL" id="JADIMF010000017">
    <property type="protein sequence ID" value="MBO8468365.1"/>
    <property type="molecule type" value="Genomic_DNA"/>
</dbReference>
<accession>A0A9D9NCS5</accession>
<reference evidence="1" key="1">
    <citation type="submission" date="2020-10" db="EMBL/GenBank/DDBJ databases">
        <authorList>
            <person name="Gilroy R."/>
        </authorList>
    </citation>
    <scope>NUCLEOTIDE SEQUENCE</scope>
    <source>
        <strain evidence="1">14700</strain>
    </source>
</reference>
<sequence length="80" mass="9420">MADNIMDAFLLYVDENDDVRIELDKRIMEYPGNPEDITRDVFVPFAREHGYDMTEEDVDYYNANIADGSDVPRQLREKED</sequence>
<gene>
    <name evidence="1" type="ORF">IAA72_01090</name>
</gene>
<organism evidence="1 2">
    <name type="scientific">Candidatus Ornithospirochaeta stercoravium</name>
    <dbReference type="NCBI Taxonomy" id="2840897"/>
    <lineage>
        <taxon>Bacteria</taxon>
        <taxon>Pseudomonadati</taxon>
        <taxon>Spirochaetota</taxon>
        <taxon>Spirochaetia</taxon>
        <taxon>Spirochaetales</taxon>
        <taxon>Spirochaetaceae</taxon>
        <taxon>Spirochaetaceae incertae sedis</taxon>
        <taxon>Candidatus Ornithospirochaeta</taxon>
    </lineage>
</organism>
<dbReference type="Proteomes" id="UP000810292">
    <property type="component" value="Unassembled WGS sequence"/>
</dbReference>